<feature type="domain" description="NADH dehydrogenase subunit 5 C-terminal" evidence="20">
    <location>
        <begin position="396"/>
        <end position="539"/>
    </location>
</feature>
<evidence type="ECO:0000256" key="7">
    <source>
        <dbReference type="ARBA" id="ARBA00022692"/>
    </source>
</evidence>
<dbReference type="EC" id="7.1.1.2" evidence="3 17"/>
<protein>
    <recommendedName>
        <fullName evidence="4 17">NADH-ubiquinone oxidoreductase chain 5</fullName>
        <ecNumber evidence="3 17">7.1.1.2</ecNumber>
    </recommendedName>
</protein>
<organism evidence="21">
    <name type="scientific">Calanus glacialis</name>
    <name type="common">Copepod</name>
    <dbReference type="NCBI Taxonomy" id="113644"/>
    <lineage>
        <taxon>Eukaryota</taxon>
        <taxon>Metazoa</taxon>
        <taxon>Ecdysozoa</taxon>
        <taxon>Arthropoda</taxon>
        <taxon>Crustacea</taxon>
        <taxon>Multicrustacea</taxon>
        <taxon>Hexanauplia</taxon>
        <taxon>Copepoda</taxon>
        <taxon>Calanoida</taxon>
        <taxon>Calanidae</taxon>
        <taxon>Calanus</taxon>
    </lineage>
</organism>
<geneLocation type="mitochondrion" evidence="21"/>
<evidence type="ECO:0000256" key="3">
    <source>
        <dbReference type="ARBA" id="ARBA00012944"/>
    </source>
</evidence>
<evidence type="ECO:0000256" key="17">
    <source>
        <dbReference type="RuleBase" id="RU003404"/>
    </source>
</evidence>
<evidence type="ECO:0000256" key="6">
    <source>
        <dbReference type="ARBA" id="ARBA00022660"/>
    </source>
</evidence>
<comment type="function">
    <text evidence="17">Core subunit of the mitochondrial membrane respiratory chain NADH dehydrogenase (Complex I) which catalyzes electron transfer from NADH through the respiratory chain, using ubiquinone as an electron acceptor. Essential for the catalytic activity and assembly of complex I.</text>
</comment>
<evidence type="ECO:0000256" key="10">
    <source>
        <dbReference type="ARBA" id="ARBA00022982"/>
    </source>
</evidence>
<feature type="transmembrane region" description="Helical" evidence="17">
    <location>
        <begin position="335"/>
        <end position="360"/>
    </location>
</feature>
<feature type="transmembrane region" description="Helical" evidence="17">
    <location>
        <begin position="423"/>
        <end position="447"/>
    </location>
</feature>
<evidence type="ECO:0000256" key="15">
    <source>
        <dbReference type="ARBA" id="ARBA00023136"/>
    </source>
</evidence>
<dbReference type="GO" id="GO:0015990">
    <property type="term" value="P:electron transport coupled proton transport"/>
    <property type="evidence" value="ECO:0007669"/>
    <property type="project" value="TreeGrafter"/>
</dbReference>
<evidence type="ECO:0000256" key="14">
    <source>
        <dbReference type="ARBA" id="ARBA00023128"/>
    </source>
</evidence>
<feature type="transmembrane region" description="Helical" evidence="17">
    <location>
        <begin position="53"/>
        <end position="78"/>
    </location>
</feature>
<evidence type="ECO:0000256" key="13">
    <source>
        <dbReference type="ARBA" id="ARBA00023075"/>
    </source>
</evidence>
<dbReference type="GO" id="GO:0003954">
    <property type="term" value="F:NADH dehydrogenase activity"/>
    <property type="evidence" value="ECO:0007669"/>
    <property type="project" value="TreeGrafter"/>
</dbReference>
<keyword evidence="11 17" id="KW-1133">Transmembrane helix</keyword>
<dbReference type="Pfam" id="PF06455">
    <property type="entry name" value="NADH5_C"/>
    <property type="match status" value="1"/>
</dbReference>
<dbReference type="GO" id="GO:0005743">
    <property type="term" value="C:mitochondrial inner membrane"/>
    <property type="evidence" value="ECO:0007669"/>
    <property type="project" value="UniProtKB-SubCell"/>
</dbReference>
<evidence type="ECO:0000256" key="2">
    <source>
        <dbReference type="ARBA" id="ARBA00004448"/>
    </source>
</evidence>
<dbReference type="InterPro" id="IPR010934">
    <property type="entry name" value="NADH_DH_su5_C"/>
</dbReference>
<keyword evidence="10" id="KW-0249">Electron transport</keyword>
<name>A0A343J4F1_CALGL</name>
<feature type="transmembrane region" description="Helical" evidence="17">
    <location>
        <begin position="115"/>
        <end position="135"/>
    </location>
</feature>
<feature type="transmembrane region" description="Helical" evidence="17">
    <location>
        <begin position="554"/>
        <end position="572"/>
    </location>
</feature>
<feature type="transmembrane region" description="Helical" evidence="17">
    <location>
        <begin position="380"/>
        <end position="402"/>
    </location>
</feature>
<evidence type="ECO:0000259" key="18">
    <source>
        <dbReference type="Pfam" id="PF00361"/>
    </source>
</evidence>
<dbReference type="PANTHER" id="PTHR42829">
    <property type="entry name" value="NADH-UBIQUINONE OXIDOREDUCTASE CHAIN 5"/>
    <property type="match status" value="1"/>
</dbReference>
<keyword evidence="5 17" id="KW-0813">Transport</keyword>
<dbReference type="PRINTS" id="PR01434">
    <property type="entry name" value="NADHDHGNASE5"/>
</dbReference>
<comment type="function">
    <text evidence="1">Core subunit of the mitochondrial membrane respiratory chain NADH dehydrogenase (Complex I) that is believed to belong to the minimal assembly required for catalysis. Complex I functions in the transfer of electrons from NADH to the respiratory chain. The immediate electron acceptor for the enzyme is believed to be ubiquinone.</text>
</comment>
<proteinExistence type="inferred from homology"/>
<feature type="transmembrane region" description="Helical" evidence="17">
    <location>
        <begin position="275"/>
        <end position="293"/>
    </location>
</feature>
<keyword evidence="14 17" id="KW-0496">Mitochondrion</keyword>
<evidence type="ECO:0000256" key="1">
    <source>
        <dbReference type="ARBA" id="ARBA00003257"/>
    </source>
</evidence>
<dbReference type="InterPro" id="IPR001516">
    <property type="entry name" value="Proton_antipo_N"/>
</dbReference>
<evidence type="ECO:0000313" key="21">
    <source>
        <dbReference type="EMBL" id="ASV47934.1"/>
    </source>
</evidence>
<dbReference type="GO" id="GO:0042773">
    <property type="term" value="P:ATP synthesis coupled electron transport"/>
    <property type="evidence" value="ECO:0007669"/>
    <property type="project" value="InterPro"/>
</dbReference>
<evidence type="ECO:0000259" key="20">
    <source>
        <dbReference type="Pfam" id="PF06455"/>
    </source>
</evidence>
<evidence type="ECO:0000256" key="16">
    <source>
        <dbReference type="ARBA" id="ARBA00049551"/>
    </source>
</evidence>
<keyword evidence="12 17" id="KW-0520">NAD</keyword>
<comment type="subcellular location">
    <subcellularLocation>
        <location evidence="2">Mitochondrion inner membrane</location>
        <topology evidence="2">Multi-pass membrane protein</topology>
    </subcellularLocation>
</comment>
<comment type="similarity">
    <text evidence="17">Belongs to the complex I subunit 5 family.</text>
</comment>
<evidence type="ECO:0000256" key="5">
    <source>
        <dbReference type="ARBA" id="ARBA00022448"/>
    </source>
</evidence>
<dbReference type="InterPro" id="IPR001750">
    <property type="entry name" value="ND/Mrp_TM"/>
</dbReference>
<keyword evidence="8" id="KW-0999">Mitochondrion inner membrane</keyword>
<sequence length="573" mass="63449">MNTMMKFMSSISLSIGIGLLATSVMSNYAASLFLTLEEFIIEWEVISLGSSTISLVIMLDFMSLYFISLVSLVAGSVMVFSTSYMSGEWFFGRFVALVMSFVMSMFMLILSPNMVSIMLGWDGLGVTSYLLVIFYQSSKSYNAGMITALTNRLGDVGLLISIAMFFSYGTWSFTVYGEGSHKLPATLITIIIMAACTKSAQMPFSAWLPAAMAAPTPVSALVHSSTLVTAGVYLLIRMNMFLVNFAMLEVLMFLGTFTMLMAGGAAMLEMDMKKIIALSTLSQLGVMMMTLGAGNPILAYLHLLSHAFFKAMLFMCAGVIIHNMKDYQDIRKMGLGWYSLPVIMSTMSVANMSLCGLPFLSGFYSKDMVLEMMMMSGPSLMILSVMILATFLTVMYSCRLSFLVGLSMVKSEMFYQMVEGDKMMLAGMFMLLPFSIAGGMYLTWSLIASANVVFLPFWLKLSISLTILFAIFVMSKMFESFSSGQPTPLKLFTSTMWYMPLTFSISLSDHLTNYSKGFFKSVEITWAESILFKQALSLFYLSGPSMYLDRVSHLYIIQVVKILLFTAGGVFLL</sequence>
<feature type="domain" description="NADH-Ubiquinone oxidoreductase (complex I) chain 5 N-terminal" evidence="19">
    <location>
        <begin position="46"/>
        <end position="94"/>
    </location>
</feature>
<reference evidence="21" key="1">
    <citation type="journal article" date="2017" name="Mitochondrial DNA Part B Resour">
        <title>The complete mitochondrial genome of the copepod Calanus glacialis.</title>
        <authorList>
            <person name="Choquet M."/>
            <person name="Alves Monteiro H.J."/>
            <person name="Bengtsson-Palme J."/>
            <person name="Hoarau G."/>
        </authorList>
    </citation>
    <scope>NUCLEOTIDE SEQUENCE</scope>
    <source>
        <strain evidence="21">Sorfolda_A</strain>
    </source>
</reference>
<dbReference type="InterPro" id="IPR003945">
    <property type="entry name" value="NU5C-like"/>
</dbReference>
<dbReference type="EMBL" id="MF422146">
    <property type="protein sequence ID" value="ASV47934.1"/>
    <property type="molecule type" value="Genomic_DNA"/>
</dbReference>
<dbReference type="PANTHER" id="PTHR42829:SF2">
    <property type="entry name" value="NADH-UBIQUINONE OXIDOREDUCTASE CHAIN 5"/>
    <property type="match status" value="1"/>
</dbReference>
<evidence type="ECO:0000259" key="19">
    <source>
        <dbReference type="Pfam" id="PF00662"/>
    </source>
</evidence>
<feature type="transmembrane region" description="Helical" evidence="17">
    <location>
        <begin position="453"/>
        <end position="474"/>
    </location>
</feature>
<dbReference type="Pfam" id="PF00662">
    <property type="entry name" value="Proton_antipo_N"/>
    <property type="match status" value="1"/>
</dbReference>
<feature type="transmembrane region" description="Helical" evidence="17">
    <location>
        <begin position="156"/>
        <end position="177"/>
    </location>
</feature>
<evidence type="ECO:0000256" key="4">
    <source>
        <dbReference type="ARBA" id="ARBA00021096"/>
    </source>
</evidence>
<feature type="transmembrane region" description="Helical" evidence="17">
    <location>
        <begin position="212"/>
        <end position="236"/>
    </location>
</feature>
<dbReference type="AlphaFoldDB" id="A0A343J4F1"/>
<feature type="domain" description="NADH:quinone oxidoreductase/Mrp antiporter transmembrane" evidence="18">
    <location>
        <begin position="111"/>
        <end position="389"/>
    </location>
</feature>
<dbReference type="GO" id="GO:0008137">
    <property type="term" value="F:NADH dehydrogenase (ubiquinone) activity"/>
    <property type="evidence" value="ECO:0007669"/>
    <property type="project" value="UniProtKB-EC"/>
</dbReference>
<keyword evidence="6" id="KW-0679">Respiratory chain</keyword>
<keyword evidence="9" id="KW-1278">Translocase</keyword>
<evidence type="ECO:0000256" key="8">
    <source>
        <dbReference type="ARBA" id="ARBA00022792"/>
    </source>
</evidence>
<evidence type="ECO:0000256" key="12">
    <source>
        <dbReference type="ARBA" id="ARBA00023027"/>
    </source>
</evidence>
<feature type="transmembrane region" description="Helical" evidence="17">
    <location>
        <begin position="90"/>
        <end position="109"/>
    </location>
</feature>
<feature type="transmembrane region" description="Helical" evidence="17">
    <location>
        <begin position="242"/>
        <end position="268"/>
    </location>
</feature>
<feature type="transmembrane region" description="Helical" evidence="17">
    <location>
        <begin position="299"/>
        <end position="323"/>
    </location>
</feature>
<comment type="catalytic activity">
    <reaction evidence="16 17">
        <text>a ubiquinone + NADH + 5 H(+)(in) = a ubiquinol + NAD(+) + 4 H(+)(out)</text>
        <dbReference type="Rhea" id="RHEA:29091"/>
        <dbReference type="Rhea" id="RHEA-COMP:9565"/>
        <dbReference type="Rhea" id="RHEA-COMP:9566"/>
        <dbReference type="ChEBI" id="CHEBI:15378"/>
        <dbReference type="ChEBI" id="CHEBI:16389"/>
        <dbReference type="ChEBI" id="CHEBI:17976"/>
        <dbReference type="ChEBI" id="CHEBI:57540"/>
        <dbReference type="ChEBI" id="CHEBI:57945"/>
        <dbReference type="EC" id="7.1.1.2"/>
    </reaction>
</comment>
<accession>A0A343J4F1</accession>
<keyword evidence="7 17" id="KW-0812">Transmembrane</keyword>
<evidence type="ECO:0000256" key="9">
    <source>
        <dbReference type="ARBA" id="ARBA00022967"/>
    </source>
</evidence>
<dbReference type="Pfam" id="PF00361">
    <property type="entry name" value="Proton_antipo_M"/>
    <property type="match status" value="1"/>
</dbReference>
<keyword evidence="15 17" id="KW-0472">Membrane</keyword>
<evidence type="ECO:0000256" key="11">
    <source>
        <dbReference type="ARBA" id="ARBA00022989"/>
    </source>
</evidence>
<keyword evidence="13 17" id="KW-0830">Ubiquinone</keyword>